<keyword evidence="2" id="KW-1185">Reference proteome</keyword>
<dbReference type="EMBL" id="FNRD01000008">
    <property type="protein sequence ID" value="SEA75115.1"/>
    <property type="molecule type" value="Genomic_DNA"/>
</dbReference>
<accession>A0A1H4DQT3</accession>
<dbReference type="STRING" id="150146.SAMN05443667_10867"/>
<reference evidence="2" key="1">
    <citation type="submission" date="2016-10" db="EMBL/GenBank/DDBJ databases">
        <authorList>
            <person name="Varghese N."/>
            <person name="Submissions S."/>
        </authorList>
    </citation>
    <scope>NUCLEOTIDE SEQUENCE [LARGE SCALE GENOMIC DNA]</scope>
    <source>
        <strain evidence="2">DSM 22376</strain>
    </source>
</reference>
<dbReference type="AlphaFoldDB" id="A0A1H4DQT3"/>
<evidence type="ECO:0000313" key="2">
    <source>
        <dbReference type="Proteomes" id="UP000198951"/>
    </source>
</evidence>
<protein>
    <submittedName>
        <fullName evidence="1">Uncharacterized protein</fullName>
    </submittedName>
</protein>
<proteinExistence type="predicted"/>
<evidence type="ECO:0000313" key="1">
    <source>
        <dbReference type="EMBL" id="SEA75115.1"/>
    </source>
</evidence>
<gene>
    <name evidence="1" type="ORF">SAMN05443667_10867</name>
</gene>
<name>A0A1H4DQT3_9FLAO</name>
<dbReference type="Proteomes" id="UP000198951">
    <property type="component" value="Unassembled WGS sequence"/>
</dbReference>
<organism evidence="1 2">
    <name type="scientific">Flavobacterium gillisiae</name>
    <dbReference type="NCBI Taxonomy" id="150146"/>
    <lineage>
        <taxon>Bacteria</taxon>
        <taxon>Pseudomonadati</taxon>
        <taxon>Bacteroidota</taxon>
        <taxon>Flavobacteriia</taxon>
        <taxon>Flavobacteriales</taxon>
        <taxon>Flavobacteriaceae</taxon>
        <taxon>Flavobacterium</taxon>
    </lineage>
</organism>
<sequence length="43" mass="5397">MFFVNYKNKTETKQSVKNYLYKKHTSQKKTHIFIHFDKNIRVY</sequence>